<sequence length="262" mass="28787">MKADDSPPMARFTSILWINASRNKCIRLCSPCPPGFVNPFAAFDKFFFVGHAYVHAWAYDTGDGLVVIGALDNQGEIEKIMIPDLEKLGYKGSDIKHLIITHEHIDHFGGAKYIQDQFNASVYTTEAAWEDMAEQGKDGKTPVPGHTTGTLSLIFPVVDKGKRHMAGLSGSTGTPADKTSREQKITSQNRFAEISKKKGVDVLLSNHNVADHSLYNADILAHRAPGASNPYVVGVDNFYKYMRINTLCSQVIAARQGMDLDV</sequence>
<dbReference type="InterPro" id="IPR001279">
    <property type="entry name" value="Metallo-B-lactamas"/>
</dbReference>
<organism evidence="2 3">
    <name type="scientific">Fusarium agapanthi</name>
    <dbReference type="NCBI Taxonomy" id="1803897"/>
    <lineage>
        <taxon>Eukaryota</taxon>
        <taxon>Fungi</taxon>
        <taxon>Dikarya</taxon>
        <taxon>Ascomycota</taxon>
        <taxon>Pezizomycotina</taxon>
        <taxon>Sordariomycetes</taxon>
        <taxon>Hypocreomycetidae</taxon>
        <taxon>Hypocreales</taxon>
        <taxon>Nectriaceae</taxon>
        <taxon>Fusarium</taxon>
        <taxon>Fusarium fujikuroi species complex</taxon>
    </lineage>
</organism>
<feature type="domain" description="Metallo-beta-lactamase" evidence="1">
    <location>
        <begin position="53"/>
        <end position="207"/>
    </location>
</feature>
<keyword evidence="3" id="KW-1185">Reference proteome</keyword>
<dbReference type="SMART" id="SM00849">
    <property type="entry name" value="Lactamase_B"/>
    <property type="match status" value="1"/>
</dbReference>
<dbReference type="Pfam" id="PF00753">
    <property type="entry name" value="Lactamase_B"/>
    <property type="match status" value="1"/>
</dbReference>
<evidence type="ECO:0000259" key="1">
    <source>
        <dbReference type="SMART" id="SM00849"/>
    </source>
</evidence>
<gene>
    <name evidence="2" type="ORF">FAGAP_10599</name>
</gene>
<dbReference type="AlphaFoldDB" id="A0A9P5B2J8"/>
<comment type="caution">
    <text evidence="2">The sequence shown here is derived from an EMBL/GenBank/DDBJ whole genome shotgun (WGS) entry which is preliminary data.</text>
</comment>
<dbReference type="Proteomes" id="UP000737391">
    <property type="component" value="Unassembled WGS sequence"/>
</dbReference>
<accession>A0A9P5B2J8</accession>
<dbReference type="Gene3D" id="3.60.15.10">
    <property type="entry name" value="Ribonuclease Z/Hydroxyacylglutathione hydrolase-like"/>
    <property type="match status" value="2"/>
</dbReference>
<evidence type="ECO:0000313" key="3">
    <source>
        <dbReference type="Proteomes" id="UP000737391"/>
    </source>
</evidence>
<proteinExistence type="predicted"/>
<dbReference type="InterPro" id="IPR036866">
    <property type="entry name" value="RibonucZ/Hydroxyglut_hydro"/>
</dbReference>
<dbReference type="SUPFAM" id="SSF56281">
    <property type="entry name" value="Metallo-hydrolase/oxidoreductase"/>
    <property type="match status" value="1"/>
</dbReference>
<dbReference type="CDD" id="cd16280">
    <property type="entry name" value="metallo-hydrolase-like_MBL-fold"/>
    <property type="match status" value="1"/>
</dbReference>
<dbReference type="OrthoDB" id="449487at2759"/>
<evidence type="ECO:0000313" key="2">
    <source>
        <dbReference type="EMBL" id="KAF4493286.1"/>
    </source>
</evidence>
<dbReference type="EMBL" id="LUFC02000921">
    <property type="protein sequence ID" value="KAF4493286.1"/>
    <property type="molecule type" value="Genomic_DNA"/>
</dbReference>
<name>A0A9P5B2J8_9HYPO</name>
<reference evidence="2" key="1">
    <citation type="submission" date="2020-01" db="EMBL/GenBank/DDBJ databases">
        <title>Identification and distribution of gene clusters putatively required for synthesis of sphingolipid metabolism inhibitors in phylogenetically diverse species of the filamentous fungus Fusarium.</title>
        <authorList>
            <person name="Kim H.-S."/>
            <person name="Busman M."/>
            <person name="Brown D.W."/>
            <person name="Divon H."/>
            <person name="Uhlig S."/>
            <person name="Proctor R.H."/>
        </authorList>
    </citation>
    <scope>NUCLEOTIDE SEQUENCE</scope>
    <source>
        <strain evidence="2">NRRL 31653</strain>
    </source>
</reference>
<protein>
    <submittedName>
        <fullName evidence="2">Beta-lactamase domain</fullName>
    </submittedName>
</protein>